<gene>
    <name evidence="15" type="ORF">PPERSA_05921</name>
</gene>
<keyword evidence="12" id="KW-0407">Ion channel</keyword>
<accession>A0A0V0R443</accession>
<name>A0A0V0R443_PSEPJ</name>
<evidence type="ECO:0000256" key="3">
    <source>
        <dbReference type="ARBA" id="ARBA00022448"/>
    </source>
</evidence>
<dbReference type="GO" id="GO:0005229">
    <property type="term" value="F:intracellularly calcium-gated chloride channel activity"/>
    <property type="evidence" value="ECO:0007669"/>
    <property type="project" value="TreeGrafter"/>
</dbReference>
<keyword evidence="4" id="KW-1003">Cell membrane</keyword>
<evidence type="ECO:0000256" key="5">
    <source>
        <dbReference type="ARBA" id="ARBA00022692"/>
    </source>
</evidence>
<evidence type="ECO:0000256" key="2">
    <source>
        <dbReference type="ARBA" id="ARBA00009849"/>
    </source>
</evidence>
<keyword evidence="8 13" id="KW-0472">Membrane</keyword>
<feature type="transmembrane region" description="Helical" evidence="13">
    <location>
        <begin position="99"/>
        <end position="119"/>
    </location>
</feature>
<evidence type="ECO:0000256" key="10">
    <source>
        <dbReference type="ARBA" id="ARBA00023180"/>
    </source>
</evidence>
<keyword evidence="5 13" id="KW-0812">Transmembrane</keyword>
<feature type="transmembrane region" description="Helical" evidence="13">
    <location>
        <begin position="431"/>
        <end position="456"/>
    </location>
</feature>
<comment type="caution">
    <text evidence="15">The sequence shown here is derived from an EMBL/GenBank/DDBJ whole genome shotgun (WGS) entry which is preliminary data.</text>
</comment>
<keyword evidence="9" id="KW-0869">Chloride channel</keyword>
<dbReference type="EMBL" id="LDAU01000053">
    <property type="protein sequence ID" value="KRX09252.1"/>
    <property type="molecule type" value="Genomic_DNA"/>
</dbReference>
<keyword evidence="11" id="KW-0868">Chloride</keyword>
<feature type="transmembrane region" description="Helical" evidence="13">
    <location>
        <begin position="139"/>
        <end position="162"/>
    </location>
</feature>
<dbReference type="Proteomes" id="UP000054937">
    <property type="component" value="Unassembled WGS sequence"/>
</dbReference>
<feature type="transmembrane region" description="Helical" evidence="13">
    <location>
        <begin position="398"/>
        <end position="419"/>
    </location>
</feature>
<dbReference type="InterPro" id="IPR006990">
    <property type="entry name" value="Tweety"/>
</dbReference>
<evidence type="ECO:0000256" key="4">
    <source>
        <dbReference type="ARBA" id="ARBA00022475"/>
    </source>
</evidence>
<keyword evidence="6 13" id="KW-1133">Transmembrane helix</keyword>
<evidence type="ECO:0000256" key="12">
    <source>
        <dbReference type="ARBA" id="ARBA00023303"/>
    </source>
</evidence>
<proteinExistence type="inferred from homology"/>
<comment type="subcellular location">
    <subcellularLocation>
        <location evidence="1">Cell membrane</location>
        <topology evidence="1">Multi-pass membrane protein</topology>
    </subcellularLocation>
</comment>
<keyword evidence="10" id="KW-0325">Glycoprotein</keyword>
<protein>
    <recommendedName>
        <fullName evidence="17">Plasma membrane fusion protein PRM1</fullName>
    </recommendedName>
</protein>
<evidence type="ECO:0000256" key="14">
    <source>
        <dbReference type="SAM" id="SignalP"/>
    </source>
</evidence>
<dbReference type="GO" id="GO:0034707">
    <property type="term" value="C:chloride channel complex"/>
    <property type="evidence" value="ECO:0007669"/>
    <property type="project" value="UniProtKB-KW"/>
</dbReference>
<evidence type="ECO:0000256" key="6">
    <source>
        <dbReference type="ARBA" id="ARBA00022989"/>
    </source>
</evidence>
<keyword evidence="3" id="KW-0813">Transport</keyword>
<evidence type="ECO:0008006" key="17">
    <source>
        <dbReference type="Google" id="ProtNLM"/>
    </source>
</evidence>
<keyword evidence="7" id="KW-0406">Ion transport</keyword>
<keyword evidence="16" id="KW-1185">Reference proteome</keyword>
<feature type="transmembrane region" description="Helical" evidence="13">
    <location>
        <begin position="749"/>
        <end position="774"/>
    </location>
</feature>
<evidence type="ECO:0000256" key="9">
    <source>
        <dbReference type="ARBA" id="ARBA00023173"/>
    </source>
</evidence>
<comment type="similarity">
    <text evidence="2">Belongs to the tweety family.</text>
</comment>
<keyword evidence="14" id="KW-0732">Signal</keyword>
<dbReference type="GO" id="GO:0072320">
    <property type="term" value="F:volume-sensitive chloride channel activity"/>
    <property type="evidence" value="ECO:0007669"/>
    <property type="project" value="TreeGrafter"/>
</dbReference>
<dbReference type="GO" id="GO:0005886">
    <property type="term" value="C:plasma membrane"/>
    <property type="evidence" value="ECO:0007669"/>
    <property type="project" value="UniProtKB-SubCell"/>
</dbReference>
<reference evidence="15 16" key="1">
    <citation type="journal article" date="2015" name="Sci. Rep.">
        <title>Genome of the facultative scuticociliatosis pathogen Pseudocohnilembus persalinus provides insight into its virulence through horizontal gene transfer.</title>
        <authorList>
            <person name="Xiong J."/>
            <person name="Wang G."/>
            <person name="Cheng J."/>
            <person name="Tian M."/>
            <person name="Pan X."/>
            <person name="Warren A."/>
            <person name="Jiang C."/>
            <person name="Yuan D."/>
            <person name="Miao W."/>
        </authorList>
    </citation>
    <scope>NUCLEOTIDE SEQUENCE [LARGE SCALE GENOMIC DNA]</scope>
    <source>
        <strain evidence="15">36N120E</strain>
    </source>
</reference>
<evidence type="ECO:0000256" key="11">
    <source>
        <dbReference type="ARBA" id="ARBA00023214"/>
    </source>
</evidence>
<feature type="signal peptide" evidence="14">
    <location>
        <begin position="1"/>
        <end position="20"/>
    </location>
</feature>
<feature type="chain" id="PRO_5006867691" description="Plasma membrane fusion protein PRM1" evidence="14">
    <location>
        <begin position="21"/>
        <end position="807"/>
    </location>
</feature>
<evidence type="ECO:0000256" key="1">
    <source>
        <dbReference type="ARBA" id="ARBA00004651"/>
    </source>
</evidence>
<dbReference type="AlphaFoldDB" id="A0A0V0R443"/>
<organism evidence="15 16">
    <name type="scientific">Pseudocohnilembus persalinus</name>
    <name type="common">Ciliate</name>
    <dbReference type="NCBI Taxonomy" id="266149"/>
    <lineage>
        <taxon>Eukaryota</taxon>
        <taxon>Sar</taxon>
        <taxon>Alveolata</taxon>
        <taxon>Ciliophora</taxon>
        <taxon>Intramacronucleata</taxon>
        <taxon>Oligohymenophorea</taxon>
        <taxon>Scuticociliatia</taxon>
        <taxon>Philasterida</taxon>
        <taxon>Pseudocohnilembidae</taxon>
        <taxon>Pseudocohnilembus</taxon>
    </lineage>
</organism>
<dbReference type="PANTHER" id="PTHR12424">
    <property type="entry name" value="TWEETY-RELATED"/>
    <property type="match status" value="1"/>
</dbReference>
<dbReference type="InParanoid" id="A0A0V0R443"/>
<evidence type="ECO:0000256" key="8">
    <source>
        <dbReference type="ARBA" id="ARBA00023136"/>
    </source>
</evidence>
<evidence type="ECO:0000256" key="13">
    <source>
        <dbReference type="SAM" id="Phobius"/>
    </source>
</evidence>
<dbReference type="PANTHER" id="PTHR12424:SF8">
    <property type="entry name" value="PROTEIN TWEETY"/>
    <property type="match status" value="1"/>
</dbReference>
<sequence length="807" mass="89784">MKNLLLLILIVIGIFSLAQANNNFTSRRQLNQDDAENLKSEVCVDVSGDENEVVDEDTLESWNSKSESLDNKFDYNLYEEIMRDGGDSGKSLMDLAMSIIVYLVFSGLSIIGFFIYLYFSYCCCARCCQPKKETQGIALKWPLIGTAVTGLAVFIVSCIGVSRAGGIQSSVDSLFCFGQIALYGANYGDDSDDSEYGGLQQLVEDIEDFKDNELANLFTEINTYFGTNDLSWMTAHKDRIDRTEGFLLQECTGASDCCDQLNTSPADTDICNSGDWGVGSITYTYSTDFSGYNSGQSSTDSVYFAGSGSTSVWDQTVNEFDSNFSDIYDSLYTAMSDMKTQGYKLSQEGVTSFSDKLDEGVQLVKDFQEDAYQYQLDLNDYHEDAKNVTSLFTTVVQIFFIIFIVFSGAAIGISILFIFKKPYKLRYLLHASWCIFMFTAVFTFILTGVSLGVGYMGQQTCTVMSNTLYDEQMQLRYVANGVLDEDIAEKIFICSRTLNTEDSKYGGDGSITKVFDGMNDTLEDINSLSDKMADFGEKAGTSSENLTELNQIITAIDEWHTLLGEIYEAQEFTANGNSIDERIDISNIKSYFDSQVNTDFSYTDTLIQQASECGGSQTSLAGNEDDTNTANSYCVSMVTGYNTGSNTRYNGGSIHTFIDSLNTHMGESSDLFEDFKQGQLTSYKSVINNFITDYVAEAGNIETFIASNQAAIDKIAGPNGIIQSVECFWIGAQLENAYKVMCAKFVYSIYNLGVILSWFSFTIFFTSFFIYFSVRRLGNNVRVKDKGVQQDPDQEYVKANQQSEIQM</sequence>
<evidence type="ECO:0000313" key="15">
    <source>
        <dbReference type="EMBL" id="KRX09252.1"/>
    </source>
</evidence>
<evidence type="ECO:0000313" key="16">
    <source>
        <dbReference type="Proteomes" id="UP000054937"/>
    </source>
</evidence>
<evidence type="ECO:0000256" key="7">
    <source>
        <dbReference type="ARBA" id="ARBA00023065"/>
    </source>
</evidence>